<dbReference type="eggNOG" id="ENOG50336M1">
    <property type="taxonomic scope" value="Bacteria"/>
</dbReference>
<dbReference type="Proteomes" id="UP000028073">
    <property type="component" value="Unassembled WGS sequence"/>
</dbReference>
<dbReference type="AlphaFoldDB" id="A0A081N175"/>
<dbReference type="EMBL" id="JOKH01000010">
    <property type="protein sequence ID" value="KEQ12198.1"/>
    <property type="molecule type" value="Genomic_DNA"/>
</dbReference>
<dbReference type="OrthoDB" id="9153813at2"/>
<dbReference type="RefSeq" id="WP_034842697.1">
    <property type="nucleotide sequence ID" value="NZ_JOKH01000010.1"/>
</dbReference>
<evidence type="ECO:0000313" key="2">
    <source>
        <dbReference type="EMBL" id="KEQ12198.1"/>
    </source>
</evidence>
<gene>
    <name evidence="2" type="ORF">GZ78_27535</name>
</gene>
<protein>
    <submittedName>
        <fullName evidence="2">Uncharacterized protein</fullName>
    </submittedName>
</protein>
<accession>A0A081N175</accession>
<evidence type="ECO:0000313" key="3">
    <source>
        <dbReference type="Proteomes" id="UP000028073"/>
    </source>
</evidence>
<reference evidence="2 3" key="1">
    <citation type="submission" date="2014-06" db="EMBL/GenBank/DDBJ databases">
        <title>Whole Genome Sequences of Three Symbiotic Endozoicomonas Bacteria.</title>
        <authorList>
            <person name="Neave M.J."/>
            <person name="Apprill A."/>
            <person name="Voolstra C.R."/>
        </authorList>
    </citation>
    <scope>NUCLEOTIDE SEQUENCE [LARGE SCALE GENOMIC DNA]</scope>
    <source>
        <strain evidence="2 3">DSM 25634</strain>
    </source>
</reference>
<feature type="coiled-coil region" evidence="1">
    <location>
        <begin position="20"/>
        <end position="63"/>
    </location>
</feature>
<comment type="caution">
    <text evidence="2">The sequence shown here is derived from an EMBL/GenBank/DDBJ whole genome shotgun (WGS) entry which is preliminary data.</text>
</comment>
<name>A0A081N175_9GAMM</name>
<organism evidence="2 3">
    <name type="scientific">Endozoicomonas numazuensis</name>
    <dbReference type="NCBI Taxonomy" id="1137799"/>
    <lineage>
        <taxon>Bacteria</taxon>
        <taxon>Pseudomonadati</taxon>
        <taxon>Pseudomonadota</taxon>
        <taxon>Gammaproteobacteria</taxon>
        <taxon>Oceanospirillales</taxon>
        <taxon>Endozoicomonadaceae</taxon>
        <taxon>Endozoicomonas</taxon>
    </lineage>
</organism>
<proteinExistence type="predicted"/>
<evidence type="ECO:0000256" key="1">
    <source>
        <dbReference type="SAM" id="Coils"/>
    </source>
</evidence>
<keyword evidence="3" id="KW-1185">Reference proteome</keyword>
<keyword evidence="1" id="KW-0175">Coiled coil</keyword>
<sequence length="80" mass="8994">MAVIREMNVALLDWETRLLLESLDKELARLKAICDTSEDEDEAADAGNDYLEAKGLKERLEKEAISIFGSQISCFENTTL</sequence>